<dbReference type="PANTHER" id="PTHR43792">
    <property type="entry name" value="GNAT FAMILY, PUTATIVE (AFU_ORTHOLOGUE AFUA_3G00765)-RELATED-RELATED"/>
    <property type="match status" value="1"/>
</dbReference>
<accession>A0A3A8AB75</accession>
<dbReference type="EMBL" id="QFWV02000004">
    <property type="protein sequence ID" value="RKF07557.1"/>
    <property type="molecule type" value="Genomic_DNA"/>
</dbReference>
<dbReference type="SUPFAM" id="SSF55729">
    <property type="entry name" value="Acyl-CoA N-acyltransferases (Nat)"/>
    <property type="match status" value="1"/>
</dbReference>
<dbReference type="InterPro" id="IPR051531">
    <property type="entry name" value="N-acetyltransferase"/>
</dbReference>
<sequence length="183" mass="19953">MSYGAVDIPVIETERLRLRGFELRDFEAVAGYKADPHVMRYTGGPESGFNAWKSFAAMAGSWVLLDSGYFCIAEKDSDVCIGHCALFKPPGWPEHEVGYTLARQAQGKGYAVEAAGAALRFAYDELGWDTAISVIDPANTASQGVARRLGASKERESVPIWDFTADIWRHLPPAQVLARKGAA</sequence>
<organism evidence="2 3">
    <name type="scientific">Oceaniradius stylonematis</name>
    <dbReference type="NCBI Taxonomy" id="2184161"/>
    <lineage>
        <taxon>Bacteria</taxon>
        <taxon>Pseudomonadati</taxon>
        <taxon>Pseudomonadota</taxon>
        <taxon>Alphaproteobacteria</taxon>
        <taxon>Hyphomicrobiales</taxon>
        <taxon>Ahrensiaceae</taxon>
        <taxon>Oceaniradius</taxon>
    </lineage>
</organism>
<proteinExistence type="predicted"/>
<evidence type="ECO:0000313" key="2">
    <source>
        <dbReference type="EMBL" id="RKF07557.1"/>
    </source>
</evidence>
<dbReference type="InterPro" id="IPR000182">
    <property type="entry name" value="GNAT_dom"/>
</dbReference>
<dbReference type="AlphaFoldDB" id="A0A3A8AB75"/>
<dbReference type="PANTHER" id="PTHR43792:SF1">
    <property type="entry name" value="N-ACETYLTRANSFERASE DOMAIN-CONTAINING PROTEIN"/>
    <property type="match status" value="1"/>
</dbReference>
<feature type="domain" description="N-acetyltransferase" evidence="1">
    <location>
        <begin position="16"/>
        <end position="173"/>
    </location>
</feature>
<dbReference type="Proteomes" id="UP000246132">
    <property type="component" value="Unassembled WGS sequence"/>
</dbReference>
<protein>
    <submittedName>
        <fullName evidence="2">N-acetyltransferase</fullName>
    </submittedName>
</protein>
<evidence type="ECO:0000313" key="3">
    <source>
        <dbReference type="Proteomes" id="UP000246132"/>
    </source>
</evidence>
<reference evidence="2 3" key="1">
    <citation type="journal article" date="2018" name="Int. J. Syst. Bacteriol.">
        <title>Oceaniradius stylonemae gen. nov., sp. nov., isolated from a red alga, Stylonema cornu-cervi.</title>
        <authorList>
            <person name="Jeong S."/>
        </authorList>
    </citation>
    <scope>NUCLEOTIDE SEQUENCE [LARGE SCALE GENOMIC DNA]</scope>
    <source>
        <strain evidence="2 3">StC1</strain>
    </source>
</reference>
<comment type="caution">
    <text evidence="2">The sequence shown here is derived from an EMBL/GenBank/DDBJ whole genome shotgun (WGS) entry which is preliminary data.</text>
</comment>
<dbReference type="OrthoDB" id="6293260at2"/>
<keyword evidence="2" id="KW-0808">Transferase</keyword>
<evidence type="ECO:0000259" key="1">
    <source>
        <dbReference type="PROSITE" id="PS51186"/>
    </source>
</evidence>
<dbReference type="GO" id="GO:0016747">
    <property type="term" value="F:acyltransferase activity, transferring groups other than amino-acyl groups"/>
    <property type="evidence" value="ECO:0007669"/>
    <property type="project" value="InterPro"/>
</dbReference>
<dbReference type="Gene3D" id="3.40.630.30">
    <property type="match status" value="1"/>
</dbReference>
<gene>
    <name evidence="2" type="ORF">DEM25_007165</name>
</gene>
<name>A0A3A8AB75_9HYPH</name>
<dbReference type="PROSITE" id="PS51186">
    <property type="entry name" value="GNAT"/>
    <property type="match status" value="1"/>
</dbReference>
<dbReference type="Pfam" id="PF13302">
    <property type="entry name" value="Acetyltransf_3"/>
    <property type="match status" value="1"/>
</dbReference>
<dbReference type="InterPro" id="IPR016181">
    <property type="entry name" value="Acyl_CoA_acyltransferase"/>
</dbReference>
<keyword evidence="3" id="KW-1185">Reference proteome</keyword>